<name>A0A316FVW8_9GAMM</name>
<dbReference type="PROSITE" id="PS51257">
    <property type="entry name" value="PROKAR_LIPOPROTEIN"/>
    <property type="match status" value="1"/>
</dbReference>
<dbReference type="EMBL" id="QGGU01000004">
    <property type="protein sequence ID" value="PWK52861.1"/>
    <property type="molecule type" value="Genomic_DNA"/>
</dbReference>
<reference evidence="1 2" key="1">
    <citation type="submission" date="2018-05" db="EMBL/GenBank/DDBJ databases">
        <title>Genomic Encyclopedia of Type Strains, Phase IV (KMG-IV): sequencing the most valuable type-strain genomes for metagenomic binning, comparative biology and taxonomic classification.</title>
        <authorList>
            <person name="Goeker M."/>
        </authorList>
    </citation>
    <scope>NUCLEOTIDE SEQUENCE [LARGE SCALE GENOMIC DNA]</scope>
    <source>
        <strain evidence="1 2">DSM 25350</strain>
    </source>
</reference>
<gene>
    <name evidence="1" type="ORF">C8D97_10479</name>
</gene>
<protein>
    <recommendedName>
        <fullName evidence="3">Lipoprotein</fullName>
    </recommendedName>
</protein>
<organism evidence="1 2">
    <name type="scientific">Pleionea mediterranea</name>
    <dbReference type="NCBI Taxonomy" id="523701"/>
    <lineage>
        <taxon>Bacteria</taxon>
        <taxon>Pseudomonadati</taxon>
        <taxon>Pseudomonadota</taxon>
        <taxon>Gammaproteobacteria</taxon>
        <taxon>Oceanospirillales</taxon>
        <taxon>Pleioneaceae</taxon>
        <taxon>Pleionea</taxon>
    </lineage>
</organism>
<sequence length="76" mass="8859">MKFFLLVLFTGLLVACEKSDKDKREESRIYHSCVERGVEYFKEIGSWPTLKSPPNKGRHAIEVAQERCKRQPKTAF</sequence>
<comment type="caution">
    <text evidence="1">The sequence shown here is derived from an EMBL/GenBank/DDBJ whole genome shotgun (WGS) entry which is preliminary data.</text>
</comment>
<evidence type="ECO:0000313" key="1">
    <source>
        <dbReference type="EMBL" id="PWK52861.1"/>
    </source>
</evidence>
<accession>A0A316FVW8</accession>
<evidence type="ECO:0000313" key="2">
    <source>
        <dbReference type="Proteomes" id="UP000245790"/>
    </source>
</evidence>
<evidence type="ECO:0008006" key="3">
    <source>
        <dbReference type="Google" id="ProtNLM"/>
    </source>
</evidence>
<keyword evidence="2" id="KW-1185">Reference proteome</keyword>
<proteinExistence type="predicted"/>
<dbReference type="RefSeq" id="WP_109762847.1">
    <property type="nucleotide sequence ID" value="NZ_QGGU01000004.1"/>
</dbReference>
<dbReference type="Proteomes" id="UP000245790">
    <property type="component" value="Unassembled WGS sequence"/>
</dbReference>
<dbReference type="OrthoDB" id="7068732at2"/>
<dbReference type="AlphaFoldDB" id="A0A316FVW8"/>